<feature type="transmembrane region" description="Helical" evidence="5">
    <location>
        <begin position="66"/>
        <end position="88"/>
    </location>
</feature>
<keyword evidence="2 5" id="KW-0812">Transmembrane</keyword>
<name>A0ABD3T1U7_9LAMI</name>
<feature type="transmembrane region" description="Helical" evidence="5">
    <location>
        <begin position="164"/>
        <end position="184"/>
    </location>
</feature>
<dbReference type="PIRSF" id="PIRSF017321">
    <property type="entry name" value="GWT1"/>
    <property type="match status" value="1"/>
</dbReference>
<accession>A0ABD3T1U7</accession>
<feature type="transmembrane region" description="Helical" evidence="5">
    <location>
        <begin position="26"/>
        <end position="45"/>
    </location>
</feature>
<comment type="subcellular location">
    <subcellularLocation>
        <location evidence="1">Membrane</location>
        <topology evidence="1">Multi-pass membrane protein</topology>
    </subcellularLocation>
</comment>
<evidence type="ECO:0000256" key="3">
    <source>
        <dbReference type="ARBA" id="ARBA00022989"/>
    </source>
</evidence>
<evidence type="ECO:0000256" key="4">
    <source>
        <dbReference type="ARBA" id="ARBA00023136"/>
    </source>
</evidence>
<dbReference type="EMBL" id="JBJXBP010000005">
    <property type="protein sequence ID" value="KAL3830855.1"/>
    <property type="molecule type" value="Genomic_DNA"/>
</dbReference>
<feature type="transmembrane region" description="Helical" evidence="5">
    <location>
        <begin position="235"/>
        <end position="251"/>
    </location>
</feature>
<dbReference type="PANTHER" id="PTHR20661">
    <property type="entry name" value="PHOSPHATIDYLINOSITOL-GLYCAN BIOSYNTHESIS CLASS W PROTEIN"/>
    <property type="match status" value="1"/>
</dbReference>
<dbReference type="GO" id="GO:0008374">
    <property type="term" value="F:O-acyltransferase activity"/>
    <property type="evidence" value="ECO:0007669"/>
    <property type="project" value="UniProtKB-ARBA"/>
</dbReference>
<dbReference type="GO" id="GO:0016020">
    <property type="term" value="C:membrane"/>
    <property type="evidence" value="ECO:0007669"/>
    <property type="project" value="UniProtKB-SubCell"/>
</dbReference>
<dbReference type="AlphaFoldDB" id="A0ABD3T1U7"/>
<keyword evidence="3 5" id="KW-1133">Transmembrane helix</keyword>
<evidence type="ECO:0000313" key="7">
    <source>
        <dbReference type="Proteomes" id="UP001634393"/>
    </source>
</evidence>
<feature type="transmembrane region" description="Helical" evidence="5">
    <location>
        <begin position="425"/>
        <end position="450"/>
    </location>
</feature>
<dbReference type="Pfam" id="PF06423">
    <property type="entry name" value="GWT1"/>
    <property type="match status" value="1"/>
</dbReference>
<feature type="transmembrane region" description="Helical" evidence="5">
    <location>
        <begin position="258"/>
        <end position="279"/>
    </location>
</feature>
<gene>
    <name evidence="6" type="ORF">ACJIZ3_019657</name>
</gene>
<proteinExistence type="predicted"/>
<feature type="transmembrane region" description="Helical" evidence="5">
    <location>
        <begin position="133"/>
        <end position="152"/>
    </location>
</feature>
<evidence type="ECO:0000313" key="6">
    <source>
        <dbReference type="EMBL" id="KAL3830855.1"/>
    </source>
</evidence>
<organism evidence="6 7">
    <name type="scientific">Penstemon smallii</name>
    <dbReference type="NCBI Taxonomy" id="265156"/>
    <lineage>
        <taxon>Eukaryota</taxon>
        <taxon>Viridiplantae</taxon>
        <taxon>Streptophyta</taxon>
        <taxon>Embryophyta</taxon>
        <taxon>Tracheophyta</taxon>
        <taxon>Spermatophyta</taxon>
        <taxon>Magnoliopsida</taxon>
        <taxon>eudicotyledons</taxon>
        <taxon>Gunneridae</taxon>
        <taxon>Pentapetalae</taxon>
        <taxon>asterids</taxon>
        <taxon>lamiids</taxon>
        <taxon>Lamiales</taxon>
        <taxon>Plantaginaceae</taxon>
        <taxon>Cheloneae</taxon>
        <taxon>Penstemon</taxon>
    </lineage>
</organism>
<feature type="transmembrane region" description="Helical" evidence="5">
    <location>
        <begin position="196"/>
        <end position="215"/>
    </location>
</feature>
<dbReference type="InterPro" id="IPR009447">
    <property type="entry name" value="PIGW/GWT1"/>
</dbReference>
<feature type="transmembrane region" description="Helical" evidence="5">
    <location>
        <begin position="299"/>
        <end position="318"/>
    </location>
</feature>
<feature type="transmembrane region" description="Helical" evidence="5">
    <location>
        <begin position="94"/>
        <end position="112"/>
    </location>
</feature>
<sequence>MESFNPNKHLKEQFVSNLTGSSVLEIFSLITTLSVLILIRHCIEFNCLTSGRVKKDDNAAVSNNNFGAYMVALIVDCFFIVVPYILFMTVLAEWTYWNAMFVFLLLLFIVSFKRNGSSFLREGGVDSIRGNISSYRVAMMLVTCICILAVDFKIFPRRYAKTETFGTSLMDLGVGSFVVANSLVSRQARGISNMTLRNALYSTSPLIILGIARLISTSSVNYQVHVGEYGVHWNFFFTLAAVAILTSIINVPPNYCGLLGSIILIGYQTLLLCGLNDYLLSENRGTDIISQNKEGIFSIFGYWGMYLVGVQVGSYLFFGPKTDVRTKTWTRTRVWALCLLFWSISLLLDWQVERVSRRMCNLAYVSLVWAISLQVLAILMLSDYVPGCKMSALEEAIDRNLLAYFLLANVLTGLVNLSVDTLSVSTISALAILFAYAFVLSLAVGCANFMGIKFKFW</sequence>
<reference evidence="6 7" key="1">
    <citation type="submission" date="2024-12" db="EMBL/GenBank/DDBJ databases">
        <title>The unique morphological basis and parallel evolutionary history of personate flowers in Penstemon.</title>
        <authorList>
            <person name="Depatie T.H."/>
            <person name="Wessinger C.A."/>
        </authorList>
    </citation>
    <scope>NUCLEOTIDE SEQUENCE [LARGE SCALE GENOMIC DNA]</scope>
    <source>
        <strain evidence="6">WTNN_2</strain>
        <tissue evidence="6">Leaf</tissue>
    </source>
</reference>
<protein>
    <submittedName>
        <fullName evidence="6">Uncharacterized protein</fullName>
    </submittedName>
</protein>
<keyword evidence="4 5" id="KW-0472">Membrane</keyword>
<evidence type="ECO:0000256" key="1">
    <source>
        <dbReference type="ARBA" id="ARBA00004141"/>
    </source>
</evidence>
<feature type="transmembrane region" description="Helical" evidence="5">
    <location>
        <begin position="362"/>
        <end position="381"/>
    </location>
</feature>
<keyword evidence="7" id="KW-1185">Reference proteome</keyword>
<dbReference type="Proteomes" id="UP001634393">
    <property type="component" value="Unassembled WGS sequence"/>
</dbReference>
<evidence type="ECO:0000256" key="5">
    <source>
        <dbReference type="SAM" id="Phobius"/>
    </source>
</evidence>
<evidence type="ECO:0000256" key="2">
    <source>
        <dbReference type="ARBA" id="ARBA00022692"/>
    </source>
</evidence>
<comment type="caution">
    <text evidence="6">The sequence shown here is derived from an EMBL/GenBank/DDBJ whole genome shotgun (WGS) entry which is preliminary data.</text>
</comment>
<feature type="transmembrane region" description="Helical" evidence="5">
    <location>
        <begin position="401"/>
        <end position="419"/>
    </location>
</feature>
<dbReference type="GO" id="GO:0006505">
    <property type="term" value="P:GPI anchor metabolic process"/>
    <property type="evidence" value="ECO:0007669"/>
    <property type="project" value="UniProtKB-ARBA"/>
</dbReference>
<dbReference type="PANTHER" id="PTHR20661:SF0">
    <property type="entry name" value="PHOSPHATIDYLINOSITOL-GLYCAN BIOSYNTHESIS CLASS W PROTEIN"/>
    <property type="match status" value="1"/>
</dbReference>